<dbReference type="InParanoid" id="A0A1Q3DBM9"/>
<dbReference type="EMBL" id="BDDD01005810">
    <property type="protein sequence ID" value="GAV89871.1"/>
    <property type="molecule type" value="Genomic_DNA"/>
</dbReference>
<evidence type="ECO:0000313" key="3">
    <source>
        <dbReference type="Proteomes" id="UP000187406"/>
    </source>
</evidence>
<feature type="region of interest" description="Disordered" evidence="1">
    <location>
        <begin position="189"/>
        <end position="220"/>
    </location>
</feature>
<protein>
    <recommendedName>
        <fullName evidence="4">DUF4378 domain-containing protein</fullName>
    </recommendedName>
</protein>
<dbReference type="STRING" id="3775.A0A1Q3DBM9"/>
<evidence type="ECO:0000256" key="1">
    <source>
        <dbReference type="SAM" id="MobiDB-lite"/>
    </source>
</evidence>
<dbReference type="PANTHER" id="PTHR33623:SF17">
    <property type="entry name" value="DUF4378 DOMAIN-CONTAINING PROTEIN"/>
    <property type="match status" value="1"/>
</dbReference>
<sequence>MAYTNSKQREHFSMEHRPQLLKDFLNDDPTSCSLSTLHSFGRRPCDQEDNMTTKSPIQIDLHSRNGQRPLSKTSSSTTSMFSFQAMINAIKRVPFAKFVKSPSMLLPEKKSPKKGDCGVKATITVKDIMRWRSFRDLMEENSTPFDFASTPNHCTGSTFSTPSGSSDGSSLCDSDFTVEYSPHWSGNPKEFHGNKKKNLPCVGGDPTEVTTETTTNSAVGPKEDEELACEDKEQHSPVSVLHFQFSEAELFSSIHQSLANGETGAKQRLMQKIQRFRTSAKMEPMNLETCRLVEDNTHFKDDHEPNEEEPNEVEYRARQLLNQVKATNSLVNFKDNVDQLLLDLFRVELSSKRDNEIKNDEFDYEMVRIAKSWLNGEHEHKRVVYAEGMDVEWMWSKFEVGQQELALEIANEVFKILVDELLVEISCC</sequence>
<evidence type="ECO:0008006" key="4">
    <source>
        <dbReference type="Google" id="ProtNLM"/>
    </source>
</evidence>
<gene>
    <name evidence="2" type="ORF">CFOL_v3_33283</name>
</gene>
<organism evidence="2 3">
    <name type="scientific">Cephalotus follicularis</name>
    <name type="common">Albany pitcher plant</name>
    <dbReference type="NCBI Taxonomy" id="3775"/>
    <lineage>
        <taxon>Eukaryota</taxon>
        <taxon>Viridiplantae</taxon>
        <taxon>Streptophyta</taxon>
        <taxon>Embryophyta</taxon>
        <taxon>Tracheophyta</taxon>
        <taxon>Spermatophyta</taxon>
        <taxon>Magnoliopsida</taxon>
        <taxon>eudicotyledons</taxon>
        <taxon>Gunneridae</taxon>
        <taxon>Pentapetalae</taxon>
        <taxon>rosids</taxon>
        <taxon>fabids</taxon>
        <taxon>Oxalidales</taxon>
        <taxon>Cephalotaceae</taxon>
        <taxon>Cephalotus</taxon>
    </lineage>
</organism>
<dbReference type="OrthoDB" id="1669163at2759"/>
<reference evidence="3" key="1">
    <citation type="submission" date="2016-04" db="EMBL/GenBank/DDBJ databases">
        <title>Cephalotus genome sequencing.</title>
        <authorList>
            <person name="Fukushima K."/>
            <person name="Hasebe M."/>
            <person name="Fang X."/>
        </authorList>
    </citation>
    <scope>NUCLEOTIDE SEQUENCE [LARGE SCALE GENOMIC DNA]</scope>
    <source>
        <strain evidence="3">cv. St1</strain>
    </source>
</reference>
<dbReference type="AlphaFoldDB" id="A0A1Q3DBM9"/>
<dbReference type="Proteomes" id="UP000187406">
    <property type="component" value="Unassembled WGS sequence"/>
</dbReference>
<name>A0A1Q3DBM9_CEPFO</name>
<evidence type="ECO:0000313" key="2">
    <source>
        <dbReference type="EMBL" id="GAV89871.1"/>
    </source>
</evidence>
<feature type="region of interest" description="Disordered" evidence="1">
    <location>
        <begin position="43"/>
        <end position="75"/>
    </location>
</feature>
<keyword evidence="3" id="KW-1185">Reference proteome</keyword>
<dbReference type="FunCoup" id="A0A1Q3DBM9">
    <property type="interactions" value="13"/>
</dbReference>
<comment type="caution">
    <text evidence="2">The sequence shown here is derived from an EMBL/GenBank/DDBJ whole genome shotgun (WGS) entry which is preliminary data.</text>
</comment>
<proteinExistence type="predicted"/>
<accession>A0A1Q3DBM9</accession>
<dbReference type="PANTHER" id="PTHR33623">
    <property type="entry name" value="OS04G0572500 PROTEIN"/>
    <property type="match status" value="1"/>
</dbReference>